<dbReference type="AlphaFoldDB" id="A0AAD6Q5V8"/>
<feature type="region of interest" description="Disordered" evidence="1">
    <location>
        <begin position="21"/>
        <end position="68"/>
    </location>
</feature>
<organism evidence="2 3">
    <name type="scientific">Populus alba x Populus x berolinensis</name>
    <dbReference type="NCBI Taxonomy" id="444605"/>
    <lineage>
        <taxon>Eukaryota</taxon>
        <taxon>Viridiplantae</taxon>
        <taxon>Streptophyta</taxon>
        <taxon>Embryophyta</taxon>
        <taxon>Tracheophyta</taxon>
        <taxon>Spermatophyta</taxon>
        <taxon>Magnoliopsida</taxon>
        <taxon>eudicotyledons</taxon>
        <taxon>Gunneridae</taxon>
        <taxon>Pentapetalae</taxon>
        <taxon>rosids</taxon>
        <taxon>fabids</taxon>
        <taxon>Malpighiales</taxon>
        <taxon>Salicaceae</taxon>
        <taxon>Saliceae</taxon>
        <taxon>Populus</taxon>
    </lineage>
</organism>
<reference evidence="2" key="1">
    <citation type="journal article" date="2023" name="Mol. Ecol. Resour.">
        <title>Chromosome-level genome assembly of a triploid poplar Populus alba 'Berolinensis'.</title>
        <authorList>
            <person name="Chen S."/>
            <person name="Yu Y."/>
            <person name="Wang X."/>
            <person name="Wang S."/>
            <person name="Zhang T."/>
            <person name="Zhou Y."/>
            <person name="He R."/>
            <person name="Meng N."/>
            <person name="Wang Y."/>
            <person name="Liu W."/>
            <person name="Liu Z."/>
            <person name="Liu J."/>
            <person name="Guo Q."/>
            <person name="Huang H."/>
            <person name="Sederoff R.R."/>
            <person name="Wang G."/>
            <person name="Qu G."/>
            <person name="Chen S."/>
        </authorList>
    </citation>
    <scope>NUCLEOTIDE SEQUENCE</scope>
    <source>
        <strain evidence="2">SC-2020</strain>
    </source>
</reference>
<proteinExistence type="predicted"/>
<evidence type="ECO:0000313" key="2">
    <source>
        <dbReference type="EMBL" id="KAJ6980032.1"/>
    </source>
</evidence>
<dbReference type="EMBL" id="JAQIZT010000011">
    <property type="protein sequence ID" value="KAJ6980032.1"/>
    <property type="molecule type" value="Genomic_DNA"/>
</dbReference>
<name>A0AAD6Q5V8_9ROSI</name>
<gene>
    <name evidence="2" type="ORF">NC653_027994</name>
</gene>
<evidence type="ECO:0000256" key="1">
    <source>
        <dbReference type="SAM" id="MobiDB-lite"/>
    </source>
</evidence>
<accession>A0AAD6Q5V8</accession>
<protein>
    <submittedName>
        <fullName evidence="2">Uncharacterized protein</fullName>
    </submittedName>
</protein>
<sequence>MGGNRRLCKFEVAFKSMAQKSNIGGADSAPSNINSAASKNMSRISTASGGNSHKATGMNSGADDYRRKRREEKAEALLHLICTIDQARYWKLGIQPRNEALTKNKALL</sequence>
<keyword evidence="3" id="KW-1185">Reference proteome</keyword>
<evidence type="ECO:0000313" key="3">
    <source>
        <dbReference type="Proteomes" id="UP001164929"/>
    </source>
</evidence>
<dbReference type="Proteomes" id="UP001164929">
    <property type="component" value="Chromosome 11"/>
</dbReference>
<comment type="caution">
    <text evidence="2">The sequence shown here is derived from an EMBL/GenBank/DDBJ whole genome shotgun (WGS) entry which is preliminary data.</text>
</comment>
<feature type="compositionally biased region" description="Polar residues" evidence="1">
    <location>
        <begin position="29"/>
        <end position="59"/>
    </location>
</feature>